<feature type="domain" description="Dystroglycan-type cadherin-like" evidence="2">
    <location>
        <begin position="893"/>
        <end position="986"/>
    </location>
</feature>
<dbReference type="InterPro" id="IPR013320">
    <property type="entry name" value="ConA-like_dom_sf"/>
</dbReference>
<dbReference type="PANTHER" id="PTHR34720:SF9">
    <property type="entry name" value="BLR4714 PROTEIN"/>
    <property type="match status" value="1"/>
</dbReference>
<organism evidence="3 4">
    <name type="scientific">Moritella marina ATCC 15381</name>
    <dbReference type="NCBI Taxonomy" id="1202962"/>
    <lineage>
        <taxon>Bacteria</taxon>
        <taxon>Pseudomonadati</taxon>
        <taxon>Pseudomonadota</taxon>
        <taxon>Gammaproteobacteria</taxon>
        <taxon>Alteromonadales</taxon>
        <taxon>Moritellaceae</taxon>
        <taxon>Moritella</taxon>
    </lineage>
</organism>
<feature type="domain" description="Dystroglycan-type cadherin-like" evidence="2">
    <location>
        <begin position="519"/>
        <end position="610"/>
    </location>
</feature>
<dbReference type="RefSeq" id="WP_151676830.1">
    <property type="nucleotide sequence ID" value="NZ_CP044399.1"/>
</dbReference>
<dbReference type="InterPro" id="IPR015919">
    <property type="entry name" value="Cadherin-like_sf"/>
</dbReference>
<dbReference type="InterPro" id="IPR013783">
    <property type="entry name" value="Ig-like_fold"/>
</dbReference>
<feature type="domain" description="Dystroglycan-type cadherin-like" evidence="2">
    <location>
        <begin position="1457"/>
        <end position="1550"/>
    </location>
</feature>
<dbReference type="SUPFAM" id="SSF49899">
    <property type="entry name" value="Concanavalin A-like lectins/glucanases"/>
    <property type="match status" value="1"/>
</dbReference>
<feature type="domain" description="Dystroglycan-type cadherin-like" evidence="2">
    <location>
        <begin position="1740"/>
        <end position="1832"/>
    </location>
</feature>
<accession>A0A5J6WJ65</accession>
<dbReference type="Gene3D" id="2.60.40.10">
    <property type="entry name" value="Immunoglobulins"/>
    <property type="match status" value="14"/>
</dbReference>
<dbReference type="SUPFAM" id="SSF56925">
    <property type="entry name" value="OMPA-like"/>
    <property type="match status" value="1"/>
</dbReference>
<protein>
    <recommendedName>
        <fullName evidence="2">Dystroglycan-type cadherin-like domain-containing protein</fullName>
    </recommendedName>
</protein>
<dbReference type="SUPFAM" id="SSF141072">
    <property type="entry name" value="CalX-like"/>
    <property type="match status" value="1"/>
</dbReference>
<feature type="chain" id="PRO_5023809473" description="Dystroglycan-type cadherin-like domain-containing protein" evidence="1">
    <location>
        <begin position="20"/>
        <end position="2721"/>
    </location>
</feature>
<feature type="domain" description="Dystroglycan-type cadherin-like" evidence="2">
    <location>
        <begin position="1363"/>
        <end position="1456"/>
    </location>
</feature>
<gene>
    <name evidence="3" type="ORF">FR932_09525</name>
</gene>
<dbReference type="GO" id="GO:0016020">
    <property type="term" value="C:membrane"/>
    <property type="evidence" value="ECO:0007669"/>
    <property type="project" value="InterPro"/>
</dbReference>
<keyword evidence="1" id="KW-0732">Signal</keyword>
<dbReference type="NCBIfam" id="NF041766">
    <property type="entry name" value="choice_anch_U"/>
    <property type="match status" value="1"/>
</dbReference>
<dbReference type="SMART" id="SM00736">
    <property type="entry name" value="CADG"/>
    <property type="match status" value="14"/>
</dbReference>
<feature type="domain" description="Dystroglycan-type cadherin-like" evidence="2">
    <location>
        <begin position="1649"/>
        <end position="1738"/>
    </location>
</feature>
<feature type="domain" description="Dystroglycan-type cadherin-like" evidence="2">
    <location>
        <begin position="1175"/>
        <end position="1268"/>
    </location>
</feature>
<feature type="domain" description="Dystroglycan-type cadherin-like" evidence="2">
    <location>
        <begin position="705"/>
        <end position="798"/>
    </location>
</feature>
<dbReference type="Gene3D" id="2.40.160.20">
    <property type="match status" value="1"/>
</dbReference>
<dbReference type="Pfam" id="PF05345">
    <property type="entry name" value="He_PIG"/>
    <property type="match status" value="14"/>
</dbReference>
<name>A0A5J6WJ65_MORMI</name>
<keyword evidence="4" id="KW-1185">Reference proteome</keyword>
<sequence length="2721" mass="281985">MKKYLLALLFMLLSGPAWSAPLGLKFIGNGANNSDWDMVELPQSAANLLKGQTTFTIEFSIYLETYDNSKPVILFCMEDGGAICNDAWYLHEDKLKVDLEVSPGFHPSSSNPLSLSTSTWYHLTYVFNNGTWSFFLDGVAVGTAVDTSNSGAKYTTTPTSQRANIYLGNYDASQLGGAFAANFRVDEFRIWSDVRSAAELIANKDSEIASDAAGLVGYWKLNEIDASDGASVVDSQTNTTQSNGRMGISIAGGFDPTSAVGIVTAAVSNTAPIITLPSSPIVNEDDINVAIANDINIADADTDNQTVTLTITGGTVSIGTANLSFTTGDGTDDNSMIFSGTLANINTALDAMIFTPSLNLNGTNAGSIQIATTDGYGGSDDDTLQFDISAVNDAPVNTLPSSPTVNEDDLNVAISDAINIADIESDNQTVTLTITGGTVSIGTSGLSFTTGDGADDSSMVFSGTLANINTALDAMTFTPTPNLNGNNAGSVQIATNDGNSGADNDTLQFDITSVNDAPTVINPIADQSAKVGNVFSFLPPTDVFTDADNDTLTISITGLPTWLMFTGTEYSGTPSSADVGTSAITVTANDNNGGTVNDILTLTVAPNNAPVITGTPITTVAEDATYSFTPTVTDADSGDTKTFSISNKPTWAEFDTVTGLLSGTPTNSHVGTTSNIIITVTDKIGAQASLAAFSLTVTNENDAPVITGSPATTIAEDVAYSFTPTVTDVDSDDTKTFSISSKPSWATFSTATGLLSGTPTNDNIGTTSNIIITVTDGSAATASLSGFSLTVTNENDAPVISGTPATTVAEDATYSFTPTVTDVDSDDTKTFSISSKPSWATFSTATGLLSGTPTNDNIGTTSNIIITVTDGSAATASLSGFNLTVTNENDAPVITGSPATTIAEDVAYSFTPTVTDVDSDDTKTFSISSKPSWATFSTITGVLSGTPTNDDVGVTSGIVITVKDSSNATASLSGFNLTVTNENDAPVISGTPATTVAEDAAYSFTPTVTDVDSGDTKTFSINNKPSWAAFSTATGLLSGTPTNDNIGTTSNIIITVTDGSAATASLSGFNLTVTNENDAPVITGSPATTIAEDVAYSFTPTVTDVDSGDTKTFSINNKPSWAAFSTATGLLSGTPTNDNIGTTSNIIITVTDGSAATASLSGFNLTVTNENDAPVITGSPATTIAEDVAYSFTPTVTDVDSGDTKTFSINNKPSWVTFSTTTGALSGTPTNDDVGVTSGIVITVKDSSNATASLSGFNLTVTNENDAPVISGTPATTVAEDAAYSFTPTVTDVDSDDTKTFSISSKPSWATFSTATGLLSGTPTNDNIGTTSNIIITVTDGSAATASLSGFNLTVTNENDAPVITGSPATTIAEDVAYSFTPTVTDVDSGDTKTFSINNKPSWAAFSTATGLLSGTPTNDNIGTTSNIIITVTDGSAATASLSGFNLTVTNENDAPVITGSPATTIAEDVAYSFTPTVTDVDSGDTKAFSINNKPSWVTFSTTTGALSGTPTNDDVGVTSGIVITVKDSSNATASLSGFNLTVTNENDAPVITGSPATTIAEDVAYSFTPTVTDVDSGDTKTFSINNKPSWAAFSTATGLLSGTPTNDNIGTTSNIIITVTDGSAVTASLSGFNLTVTNENDAPVISGTPATTIAEDAVYSFTPTVIDVDSGDTKVFTITNKPSWATFNTITGELSGTPTNTHVGTTSSIVITVKDGSNVTDDLAAFSIEVTNVNDAPVISASPITLAVAGVAYGFTASATDVDNTPAELTYSLSNQPSWLTINAISGVVSGTPTAAEVDVTTSNITVSVSDGSASDSLSFSIAVDGDLDGDQIGDDVDSDIDGDGMSNEFELANGLEPLDASDASLDLDGDGVTNLDEYLAGTDPTRDDYAPVFTAPEDLIGDLAVNATGLFTKVSLVVPTVEDGKDGILLAQYDLFACVSEDDAVGKSAQTHFSPGCYNILWSAVDSAGNNANLTQKLHVIPLVEFSKNQDTAEEGEVSFDIILNGQAAIYPVTIPFTISGTAVNPEDHNLTDRSVSLQKITGAVKGETTATVTFDVRDDGVGEGTENITVTMNQPTNAVIGAKDSHTITIYEENVAPTVRFSATATVTENSVIKRIIHNDDDEFTIHAVVADPNTGDNHSYDWSSSDGALGDIDSTNSLFTINPADLATGSYKLVVQISDGEKTAMVETSLRVIKDVIALGSSDSDGDGISDESEGLTDSDLDGIPDYLDHIALASNVIQEIRSESAGEVINSQAFLMETEAGLSLRLGHVAFNSGSTSQTGNEAGSSVSAENIAEFHEVGSGVAEELTRYNFDNGIFNFIVDDLPVAGQSVNIVVAQFKAIPADAIYRKLMPTGWVDFTENANNQLSSAPGEKGYCPPPGNVAYVAGLRLDHWCVQLTIEDGGPNDADGEINGAVNDPGGVATALFEPIEVTTKGKGGAGSMSESLVILLGLLALARGVMQSKTGTTYWRVLQYSLIAMAIMLKSAQAADSTLAENTLVSTTATVVTATPIDQEHQGVTTPTTTMALEKTTQKRFYIGMSVLAVKSEERNDDFERELTQLGLDAQVSQSDLSRPGFRGYIGLQTTPWLAFELGYVNLGLVETTLTGQAIDANGYLDSAQQVYPVTADAGVLDMIFNLALTDHISGVLQVGKMRWASKYELSSGAITREFDDSGWGTHYGAGVEVDFVTALPVYFGWNRYDFANNHVDAWEFGIKYRF</sequence>
<dbReference type="InterPro" id="IPR053784">
    <property type="entry name" value="Choice_anch_U_dom"/>
</dbReference>
<evidence type="ECO:0000313" key="3">
    <source>
        <dbReference type="EMBL" id="QFI38073.1"/>
    </source>
</evidence>
<dbReference type="InterPro" id="IPR038081">
    <property type="entry name" value="CalX-like_sf"/>
</dbReference>
<feature type="domain" description="Dystroglycan-type cadherin-like" evidence="2">
    <location>
        <begin position="615"/>
        <end position="704"/>
    </location>
</feature>
<feature type="domain" description="Dystroglycan-type cadherin-like" evidence="2">
    <location>
        <begin position="1551"/>
        <end position="1644"/>
    </location>
</feature>
<dbReference type="EMBL" id="CP044399">
    <property type="protein sequence ID" value="QFI38073.1"/>
    <property type="molecule type" value="Genomic_DNA"/>
</dbReference>
<feature type="domain" description="Dystroglycan-type cadherin-like" evidence="2">
    <location>
        <begin position="1269"/>
        <end position="1362"/>
    </location>
</feature>
<dbReference type="PANTHER" id="PTHR34720">
    <property type="entry name" value="MICROCYSTIN DEPENDENT PROTEIN"/>
    <property type="match status" value="1"/>
</dbReference>
<dbReference type="Proteomes" id="UP000327424">
    <property type="component" value="Chromosome"/>
</dbReference>
<dbReference type="InterPro" id="IPR006644">
    <property type="entry name" value="Cadg"/>
</dbReference>
<dbReference type="FunFam" id="2.60.40.10:FF:002543">
    <property type="match status" value="12"/>
</dbReference>
<evidence type="ECO:0000259" key="2">
    <source>
        <dbReference type="SMART" id="SM00736"/>
    </source>
</evidence>
<dbReference type="InterPro" id="IPR011250">
    <property type="entry name" value="OMP/PagP_B-barrel"/>
</dbReference>
<feature type="domain" description="Dystroglycan-type cadherin-like" evidence="2">
    <location>
        <begin position="1081"/>
        <end position="1174"/>
    </location>
</feature>
<evidence type="ECO:0000256" key="1">
    <source>
        <dbReference type="SAM" id="SignalP"/>
    </source>
</evidence>
<feature type="signal peptide" evidence="1">
    <location>
        <begin position="1"/>
        <end position="19"/>
    </location>
</feature>
<dbReference type="KEGG" id="mmaa:FR932_09525"/>
<dbReference type="GO" id="GO:0005509">
    <property type="term" value="F:calcium ion binding"/>
    <property type="evidence" value="ECO:0007669"/>
    <property type="project" value="InterPro"/>
</dbReference>
<dbReference type="Gene3D" id="2.60.120.200">
    <property type="match status" value="1"/>
</dbReference>
<reference evidence="3 4" key="1">
    <citation type="submission" date="2019-09" db="EMBL/GenBank/DDBJ databases">
        <title>Hybrid Assembly of the complete Genome of the Deep-Sea Bacterium Moritella marina from long Nanopore and Illumina reads.</title>
        <authorList>
            <person name="Magin S."/>
            <person name="Georgoulis A."/>
            <person name="Papadimitriou K."/>
            <person name="Iliakis G."/>
            <person name="Vorgias C.E."/>
        </authorList>
    </citation>
    <scope>NUCLEOTIDE SEQUENCE [LARGE SCALE GENOMIC DNA]</scope>
    <source>
        <strain evidence="3 4">MP-1</strain>
    </source>
</reference>
<evidence type="ECO:0000313" key="4">
    <source>
        <dbReference type="Proteomes" id="UP000327424"/>
    </source>
</evidence>
<dbReference type="SUPFAM" id="SSF49313">
    <property type="entry name" value="Cadherin-like"/>
    <property type="match status" value="14"/>
</dbReference>
<feature type="domain" description="Dystroglycan-type cadherin-like" evidence="2">
    <location>
        <begin position="799"/>
        <end position="892"/>
    </location>
</feature>
<feature type="domain" description="Dystroglycan-type cadherin-like" evidence="2">
    <location>
        <begin position="987"/>
        <end position="1080"/>
    </location>
</feature>
<proteinExistence type="predicted"/>